<dbReference type="Proteomes" id="UP000187209">
    <property type="component" value="Unassembled WGS sequence"/>
</dbReference>
<accession>A0A1R2B5W8</accession>
<proteinExistence type="predicted"/>
<evidence type="ECO:0000256" key="1">
    <source>
        <dbReference type="SAM" id="MobiDB-lite"/>
    </source>
</evidence>
<feature type="region of interest" description="Disordered" evidence="1">
    <location>
        <begin position="564"/>
        <end position="592"/>
    </location>
</feature>
<gene>
    <name evidence="2" type="ORF">SteCoe_29571</name>
</gene>
<evidence type="ECO:0000313" key="2">
    <source>
        <dbReference type="EMBL" id="OMJ72065.1"/>
    </source>
</evidence>
<comment type="caution">
    <text evidence="2">The sequence shown here is derived from an EMBL/GenBank/DDBJ whole genome shotgun (WGS) entry which is preliminary data.</text>
</comment>
<protein>
    <submittedName>
        <fullName evidence="2">Uncharacterized protein</fullName>
    </submittedName>
</protein>
<dbReference type="EMBL" id="MPUH01000933">
    <property type="protein sequence ID" value="OMJ72065.1"/>
    <property type="molecule type" value="Genomic_DNA"/>
</dbReference>
<reference evidence="2 3" key="1">
    <citation type="submission" date="2016-11" db="EMBL/GenBank/DDBJ databases">
        <title>The macronuclear genome of Stentor coeruleus: a giant cell with tiny introns.</title>
        <authorList>
            <person name="Slabodnick M."/>
            <person name="Ruby J.G."/>
            <person name="Reiff S.B."/>
            <person name="Swart E.C."/>
            <person name="Gosai S."/>
            <person name="Prabakaran S."/>
            <person name="Witkowska E."/>
            <person name="Larue G.E."/>
            <person name="Fisher S."/>
            <person name="Freeman R.M."/>
            <person name="Gunawardena J."/>
            <person name="Chu W."/>
            <person name="Stover N.A."/>
            <person name="Gregory B.D."/>
            <person name="Nowacki M."/>
            <person name="Derisi J."/>
            <person name="Roy S.W."/>
            <person name="Marshall W.F."/>
            <person name="Sood P."/>
        </authorList>
    </citation>
    <scope>NUCLEOTIDE SEQUENCE [LARGE SCALE GENOMIC DNA]</scope>
    <source>
        <strain evidence="2">WM001</strain>
    </source>
</reference>
<organism evidence="2 3">
    <name type="scientific">Stentor coeruleus</name>
    <dbReference type="NCBI Taxonomy" id="5963"/>
    <lineage>
        <taxon>Eukaryota</taxon>
        <taxon>Sar</taxon>
        <taxon>Alveolata</taxon>
        <taxon>Ciliophora</taxon>
        <taxon>Postciliodesmatophora</taxon>
        <taxon>Heterotrichea</taxon>
        <taxon>Heterotrichida</taxon>
        <taxon>Stentoridae</taxon>
        <taxon>Stentor</taxon>
    </lineage>
</organism>
<keyword evidence="3" id="KW-1185">Reference proteome</keyword>
<feature type="compositionally biased region" description="Acidic residues" evidence="1">
    <location>
        <begin position="569"/>
        <end position="586"/>
    </location>
</feature>
<name>A0A1R2B5W8_9CILI</name>
<sequence>MPGRGKKADPAQLKQQYDDWMKTEEWASWEKLLDARREFNLTETSPDILYDLSKFLGDLWRLCTIMKVPKKSQGYDQMYLKTAFFAQVGMECKISVDGLNFELQKTSADVAGDCRRDFIKVLTGLETFSELEAENFVSNKKDLIKKLGTFDKSYMAHYKKGHDYIWNNVLSVILKPLTEALEANMHLYYLENRNHEKRKWFRDPAPDFRMKACREKFSDTMRELIVRLKDHGPLIRVPNIMKSLSRLEIDTSTHDALKFFVSPVKKAWRELRSIMKATYKRGIVRYRHPVVENSDIVEALKKLLEVDEKAESLLGDSLKKDQLEFIYDVLNHIMLSPLGSQLKADQKADQKANDVLIVEIIPQLATFKALQQMYQANEDIRKKEKELKEVGLDLEAAKPDKNMTSSMWRDDKETRYDGIKRVWVWENYIRDSDKPFWEMASEEVSDINLMVQEDIADFLIARHIKMKTIPGQSELRPPYIWNHYLQQNRYVIKEEPLFKEEDTPPETKTTPKFRGHVKPEDYYRDGRVSELIGKIESLARGLRSHQPELWNSLIENVIRALKQEKPDSGAEDISFEEEQKENEESKEDNREG</sequence>
<evidence type="ECO:0000313" key="3">
    <source>
        <dbReference type="Proteomes" id="UP000187209"/>
    </source>
</evidence>
<dbReference type="AlphaFoldDB" id="A0A1R2B5W8"/>
<dbReference type="OrthoDB" id="286277at2759"/>